<accession>A0AAD9LLB0</accession>
<organism evidence="2 3">
    <name type="scientific">Babesia divergens</name>
    <dbReference type="NCBI Taxonomy" id="32595"/>
    <lineage>
        <taxon>Eukaryota</taxon>
        <taxon>Sar</taxon>
        <taxon>Alveolata</taxon>
        <taxon>Apicomplexa</taxon>
        <taxon>Aconoidasida</taxon>
        <taxon>Piroplasmida</taxon>
        <taxon>Babesiidae</taxon>
        <taxon>Babesia</taxon>
    </lineage>
</organism>
<dbReference type="InterPro" id="IPR014717">
    <property type="entry name" value="Transl_elong_EF1B/ribsomal_bS6"/>
</dbReference>
<dbReference type="Proteomes" id="UP001195914">
    <property type="component" value="Unassembled WGS sequence"/>
</dbReference>
<evidence type="ECO:0000313" key="2">
    <source>
        <dbReference type="EMBL" id="KAK1939817.1"/>
    </source>
</evidence>
<reference evidence="2" key="1">
    <citation type="journal article" date="2014" name="Nucleic Acids Res.">
        <title>The evolutionary dynamics of variant antigen genes in Babesia reveal a history of genomic innovation underlying host-parasite interaction.</title>
        <authorList>
            <person name="Jackson A.P."/>
            <person name="Otto T.D."/>
            <person name="Darby A."/>
            <person name="Ramaprasad A."/>
            <person name="Xia D."/>
            <person name="Echaide I.E."/>
            <person name="Farber M."/>
            <person name="Gahlot S."/>
            <person name="Gamble J."/>
            <person name="Gupta D."/>
            <person name="Gupta Y."/>
            <person name="Jackson L."/>
            <person name="Malandrin L."/>
            <person name="Malas T.B."/>
            <person name="Moussa E."/>
            <person name="Nair M."/>
            <person name="Reid A.J."/>
            <person name="Sanders M."/>
            <person name="Sharma J."/>
            <person name="Tracey A."/>
            <person name="Quail M.A."/>
            <person name="Weir W."/>
            <person name="Wastling J.M."/>
            <person name="Hall N."/>
            <person name="Willadsen P."/>
            <person name="Lingelbach K."/>
            <person name="Shiels B."/>
            <person name="Tait A."/>
            <person name="Berriman M."/>
            <person name="Allred D.R."/>
            <person name="Pain A."/>
        </authorList>
    </citation>
    <scope>NUCLEOTIDE SEQUENCE</scope>
    <source>
        <strain evidence="2">1802A</strain>
    </source>
</reference>
<reference evidence="2" key="2">
    <citation type="submission" date="2021-05" db="EMBL/GenBank/DDBJ databases">
        <authorList>
            <person name="Pain A."/>
        </authorList>
    </citation>
    <scope>NUCLEOTIDE SEQUENCE</scope>
    <source>
        <strain evidence="2">1802A</strain>
    </source>
</reference>
<proteinExistence type="inferred from homology"/>
<dbReference type="Gene3D" id="3.30.70.60">
    <property type="match status" value="1"/>
</dbReference>
<evidence type="ECO:0000256" key="1">
    <source>
        <dbReference type="ARBA" id="ARBA00009512"/>
    </source>
</evidence>
<name>A0AAD9LLB0_BABDI</name>
<dbReference type="EMBL" id="JAHBMH010000007">
    <property type="protein sequence ID" value="KAK1939817.1"/>
    <property type="molecule type" value="Genomic_DNA"/>
</dbReference>
<sequence>MNSLQTCLLIIYTIENFELRGRLTRELYKTIRRRIIESTETPEKRNVRLEKVERSKRDGLLYAPKTSYSIYIALDNRPPDELKRRFQLIAQNLIKIGAEHTNVYYYGLKKLAKPLKKKHEACFISFDLAVYPSLIEHIRTKLTQEPHVLRVLVLRNIQKDKDRRIYRDAQLHVRHAYFNTEVFSSLKSKLANKPEQEFEFTKEITNSQCQI</sequence>
<keyword evidence="3" id="KW-1185">Reference proteome</keyword>
<dbReference type="GO" id="GO:0006412">
    <property type="term" value="P:translation"/>
    <property type="evidence" value="ECO:0007669"/>
    <property type="project" value="InterPro"/>
</dbReference>
<dbReference type="SUPFAM" id="SSF54995">
    <property type="entry name" value="Ribosomal protein S6"/>
    <property type="match status" value="1"/>
</dbReference>
<protein>
    <recommendedName>
        <fullName evidence="4">Ribosomal protein S6</fullName>
    </recommendedName>
</protein>
<gene>
    <name evidence="2" type="ORF">X943_003634</name>
</gene>
<dbReference type="Pfam" id="PF01250">
    <property type="entry name" value="Ribosomal_S6"/>
    <property type="match status" value="1"/>
</dbReference>
<dbReference type="GO" id="GO:0003735">
    <property type="term" value="F:structural constituent of ribosome"/>
    <property type="evidence" value="ECO:0007669"/>
    <property type="project" value="InterPro"/>
</dbReference>
<dbReference type="GO" id="GO:0005840">
    <property type="term" value="C:ribosome"/>
    <property type="evidence" value="ECO:0007669"/>
    <property type="project" value="InterPro"/>
</dbReference>
<comment type="caution">
    <text evidence="2">The sequence shown here is derived from an EMBL/GenBank/DDBJ whole genome shotgun (WGS) entry which is preliminary data.</text>
</comment>
<dbReference type="InterPro" id="IPR000529">
    <property type="entry name" value="Ribosomal_bS6"/>
</dbReference>
<evidence type="ECO:0000313" key="3">
    <source>
        <dbReference type="Proteomes" id="UP001195914"/>
    </source>
</evidence>
<dbReference type="InterPro" id="IPR035980">
    <property type="entry name" value="Ribosomal_bS6_sf"/>
</dbReference>
<dbReference type="AlphaFoldDB" id="A0AAD9LLB0"/>
<comment type="similarity">
    <text evidence="1">Belongs to the bacterial ribosomal protein bS6 family.</text>
</comment>
<evidence type="ECO:0008006" key="4">
    <source>
        <dbReference type="Google" id="ProtNLM"/>
    </source>
</evidence>
<dbReference type="GO" id="GO:0019843">
    <property type="term" value="F:rRNA binding"/>
    <property type="evidence" value="ECO:0007669"/>
    <property type="project" value="InterPro"/>
</dbReference>